<protein>
    <submittedName>
        <fullName evidence="2">Uncharacterized protein</fullName>
    </submittedName>
</protein>
<organism evidence="2 3">
    <name type="scientific">Zea mays</name>
    <name type="common">Maize</name>
    <dbReference type="NCBI Taxonomy" id="4577"/>
    <lineage>
        <taxon>Eukaryota</taxon>
        <taxon>Viridiplantae</taxon>
        <taxon>Streptophyta</taxon>
        <taxon>Embryophyta</taxon>
        <taxon>Tracheophyta</taxon>
        <taxon>Spermatophyta</taxon>
        <taxon>Magnoliopsida</taxon>
        <taxon>Liliopsida</taxon>
        <taxon>Poales</taxon>
        <taxon>Poaceae</taxon>
        <taxon>PACMAD clade</taxon>
        <taxon>Panicoideae</taxon>
        <taxon>Andropogonodae</taxon>
        <taxon>Andropogoneae</taxon>
        <taxon>Tripsacinae</taxon>
        <taxon>Zea</taxon>
    </lineage>
</organism>
<reference evidence="2" key="3">
    <citation type="submission" date="2021-05" db="UniProtKB">
        <authorList>
            <consortium name="EnsemblPlants"/>
        </authorList>
    </citation>
    <scope>IDENTIFICATION</scope>
    <source>
        <strain evidence="2">cv. B73</strain>
    </source>
</reference>
<reference evidence="2" key="2">
    <citation type="submission" date="2019-07" db="EMBL/GenBank/DDBJ databases">
        <authorList>
            <person name="Seetharam A."/>
            <person name="Woodhouse M."/>
            <person name="Cannon E."/>
        </authorList>
    </citation>
    <scope>NUCLEOTIDE SEQUENCE [LARGE SCALE GENOMIC DNA]</scope>
    <source>
        <strain evidence="2">cv. B73</strain>
    </source>
</reference>
<dbReference type="AlphaFoldDB" id="A0A804NE05"/>
<reference evidence="3" key="1">
    <citation type="submission" date="2015-12" db="EMBL/GenBank/DDBJ databases">
        <title>Update maize B73 reference genome by single molecule sequencing technologies.</title>
        <authorList>
            <consortium name="Maize Genome Sequencing Project"/>
            <person name="Ware D."/>
        </authorList>
    </citation>
    <scope>NUCLEOTIDE SEQUENCE [LARGE SCALE GENOMIC DNA]</scope>
    <source>
        <strain evidence="3">cv. B73</strain>
    </source>
</reference>
<keyword evidence="1" id="KW-0472">Membrane</keyword>
<keyword evidence="1" id="KW-1133">Transmembrane helix</keyword>
<keyword evidence="1" id="KW-0812">Transmembrane</keyword>
<evidence type="ECO:0000313" key="3">
    <source>
        <dbReference type="Proteomes" id="UP000007305"/>
    </source>
</evidence>
<dbReference type="EnsemblPlants" id="Zm00001eb154250_T001">
    <property type="protein sequence ID" value="Zm00001eb154250_P001"/>
    <property type="gene ID" value="Zm00001eb154250"/>
</dbReference>
<name>A0A804NE05_MAIZE</name>
<dbReference type="Proteomes" id="UP000007305">
    <property type="component" value="Chromosome 3"/>
</dbReference>
<evidence type="ECO:0000256" key="1">
    <source>
        <dbReference type="SAM" id="Phobius"/>
    </source>
</evidence>
<proteinExistence type="predicted"/>
<dbReference type="InParanoid" id="A0A804NE05"/>
<feature type="transmembrane region" description="Helical" evidence="1">
    <location>
        <begin position="64"/>
        <end position="81"/>
    </location>
</feature>
<dbReference type="Gramene" id="Zm00001eb154250_T001">
    <property type="protein sequence ID" value="Zm00001eb154250_P001"/>
    <property type="gene ID" value="Zm00001eb154250"/>
</dbReference>
<accession>A0A804NE05</accession>
<evidence type="ECO:0000313" key="2">
    <source>
        <dbReference type="EnsemblPlants" id="Zm00001eb154250_P001"/>
    </source>
</evidence>
<keyword evidence="3" id="KW-1185">Reference proteome</keyword>
<sequence length="113" mass="11964">MAATSITTTAHFVLLTPTHTTPSVTPPTTPQPNYPSPLALFATLPCVSSLGPGRDHLTPNLPNYLVYLNVALLLVVAVYNLNPASFAYTRGGHTDVTYLNVEVGVTKIDPGTC</sequence>